<gene>
    <name evidence="2" type="ORF">DF188_05725</name>
</gene>
<dbReference type="InterPro" id="IPR036409">
    <property type="entry name" value="Aldolase_II/adducin_N_sf"/>
</dbReference>
<dbReference type="Pfam" id="PF00596">
    <property type="entry name" value="Aldolase_II"/>
    <property type="match status" value="1"/>
</dbReference>
<protein>
    <recommendedName>
        <fullName evidence="1">Class II aldolase/adducin N-terminal domain-containing protein</fullName>
    </recommendedName>
</protein>
<feature type="domain" description="Class II aldolase/adducin N-terminal" evidence="1">
    <location>
        <begin position="8"/>
        <end position="186"/>
    </location>
</feature>
<dbReference type="RefSeq" id="WP_109066468.1">
    <property type="nucleotide sequence ID" value="NZ_JAUQUC010000054.1"/>
</dbReference>
<sequence>MLNQDTIKLLSELSLSMFTKNFFGIYQGAISAKLDFDHFVINSKDAVFDNLDEKSFCTLNMNKIDYRWNIASLDSYTHSTIYTNIHEAKYIAFATPIYTTAYTLVHDNIVFEDYIGKMVFGELGIYNPGDLKTWSKRSALEITKEIKKTEHNLLVIKGIGVYIYDRNIHELVKKIAVLENSCRLLSIKSTFK</sequence>
<dbReference type="Gene3D" id="3.40.225.10">
    <property type="entry name" value="Class II aldolase/adducin N-terminal domain"/>
    <property type="match status" value="1"/>
</dbReference>
<name>A0A2U2C111_9BACT</name>
<dbReference type="SMART" id="SM01007">
    <property type="entry name" value="Aldolase_II"/>
    <property type="match status" value="1"/>
</dbReference>
<evidence type="ECO:0000259" key="1">
    <source>
        <dbReference type="SMART" id="SM01007"/>
    </source>
</evidence>
<dbReference type="EMBL" id="QEYI01000003">
    <property type="protein sequence ID" value="PWE21712.1"/>
    <property type="molecule type" value="Genomic_DNA"/>
</dbReference>
<dbReference type="Proteomes" id="UP000245014">
    <property type="component" value="Unassembled WGS sequence"/>
</dbReference>
<organism evidence="2 3">
    <name type="scientific">Aliarcobacter skirrowii</name>
    <dbReference type="NCBI Taxonomy" id="28200"/>
    <lineage>
        <taxon>Bacteria</taxon>
        <taxon>Pseudomonadati</taxon>
        <taxon>Campylobacterota</taxon>
        <taxon>Epsilonproteobacteria</taxon>
        <taxon>Campylobacterales</taxon>
        <taxon>Arcobacteraceae</taxon>
        <taxon>Aliarcobacter</taxon>
    </lineage>
</organism>
<comment type="caution">
    <text evidence="2">The sequence shown here is derived from an EMBL/GenBank/DDBJ whole genome shotgun (WGS) entry which is preliminary data.</text>
</comment>
<evidence type="ECO:0000313" key="3">
    <source>
        <dbReference type="Proteomes" id="UP000245014"/>
    </source>
</evidence>
<dbReference type="SUPFAM" id="SSF53639">
    <property type="entry name" value="AraD/HMP-PK domain-like"/>
    <property type="match status" value="1"/>
</dbReference>
<dbReference type="STRING" id="28200.GCA_001572935_01041"/>
<evidence type="ECO:0000313" key="2">
    <source>
        <dbReference type="EMBL" id="PWE21712.1"/>
    </source>
</evidence>
<reference evidence="2 3" key="1">
    <citation type="submission" date="2018-05" db="EMBL/GenBank/DDBJ databases">
        <title>Antimicrobial susceptibility testing and genomic analysis of Arcobacter skirrowii strains and one Arcobacter butzleri isolated from German poultry farms.</title>
        <authorList>
            <person name="Haenel I."/>
            <person name="Hotzel H."/>
            <person name="Tomaso H."/>
            <person name="Busch A."/>
        </authorList>
    </citation>
    <scope>NUCLEOTIDE SEQUENCE [LARGE SCALE GENOMIC DNA]</scope>
    <source>
        <strain evidence="3">v</strain>
    </source>
</reference>
<dbReference type="InterPro" id="IPR001303">
    <property type="entry name" value="Aldolase_II/adducin_N"/>
</dbReference>
<accession>A0A2U2C111</accession>
<dbReference type="AlphaFoldDB" id="A0A2U2C111"/>
<proteinExistence type="predicted"/>
<dbReference type="NCBIfam" id="NF004492">
    <property type="entry name" value="PRK05834.1"/>
    <property type="match status" value="1"/>
</dbReference>